<feature type="compositionally biased region" description="Basic and acidic residues" evidence="1">
    <location>
        <begin position="247"/>
        <end position="263"/>
    </location>
</feature>
<evidence type="ECO:0000256" key="1">
    <source>
        <dbReference type="SAM" id="MobiDB-lite"/>
    </source>
</evidence>
<dbReference type="AlphaFoldDB" id="A0A8S0W3R9"/>
<feature type="transmembrane region" description="Helical" evidence="2">
    <location>
        <begin position="166"/>
        <end position="185"/>
    </location>
</feature>
<gene>
    <name evidence="3" type="ORF">AAE3_LOCUS3389</name>
</gene>
<keyword evidence="2" id="KW-0812">Transmembrane</keyword>
<proteinExistence type="predicted"/>
<protein>
    <submittedName>
        <fullName evidence="3">Uncharacterized protein</fullName>
    </submittedName>
</protein>
<accession>A0A8S0W3R9</accession>
<reference evidence="3 4" key="1">
    <citation type="submission" date="2020-01" db="EMBL/GenBank/DDBJ databases">
        <authorList>
            <person name="Gupta K D."/>
        </authorList>
    </citation>
    <scope>NUCLEOTIDE SEQUENCE [LARGE SCALE GENOMIC DNA]</scope>
</reference>
<dbReference type="EMBL" id="CACVBS010000032">
    <property type="protein sequence ID" value="CAA7261264.1"/>
    <property type="molecule type" value="Genomic_DNA"/>
</dbReference>
<comment type="caution">
    <text evidence="3">The sequence shown here is derived from an EMBL/GenBank/DDBJ whole genome shotgun (WGS) entry which is preliminary data.</text>
</comment>
<feature type="transmembrane region" description="Helical" evidence="2">
    <location>
        <begin position="85"/>
        <end position="103"/>
    </location>
</feature>
<evidence type="ECO:0000256" key="2">
    <source>
        <dbReference type="SAM" id="Phobius"/>
    </source>
</evidence>
<keyword evidence="4" id="KW-1185">Reference proteome</keyword>
<organism evidence="3 4">
    <name type="scientific">Cyclocybe aegerita</name>
    <name type="common">Black poplar mushroom</name>
    <name type="synonym">Agrocybe aegerita</name>
    <dbReference type="NCBI Taxonomy" id="1973307"/>
    <lineage>
        <taxon>Eukaryota</taxon>
        <taxon>Fungi</taxon>
        <taxon>Dikarya</taxon>
        <taxon>Basidiomycota</taxon>
        <taxon>Agaricomycotina</taxon>
        <taxon>Agaricomycetes</taxon>
        <taxon>Agaricomycetidae</taxon>
        <taxon>Agaricales</taxon>
        <taxon>Agaricineae</taxon>
        <taxon>Bolbitiaceae</taxon>
        <taxon>Cyclocybe</taxon>
    </lineage>
</organism>
<keyword evidence="2" id="KW-0472">Membrane</keyword>
<feature type="transmembrane region" description="Helical" evidence="2">
    <location>
        <begin position="115"/>
        <end position="137"/>
    </location>
</feature>
<evidence type="ECO:0000313" key="3">
    <source>
        <dbReference type="EMBL" id="CAA7261264.1"/>
    </source>
</evidence>
<feature type="region of interest" description="Disordered" evidence="1">
    <location>
        <begin position="238"/>
        <end position="263"/>
    </location>
</feature>
<feature type="transmembrane region" description="Helical" evidence="2">
    <location>
        <begin position="46"/>
        <end position="65"/>
    </location>
</feature>
<evidence type="ECO:0000313" key="4">
    <source>
        <dbReference type="Proteomes" id="UP000467700"/>
    </source>
</evidence>
<sequence>MSPAFTPLPRTSETLFGHGSEGIGLAPMEDTAPTNPREFYQTHEIFLAYLLVPFTIALAICSIKAEADDTNGWMRWSIPFRTPDIAAFFATPLTLFYLIAAIISSHRQAKFSPNLSPSVFGRIHVVCTSVLAFLWWMSALDNVERIGDVHRTRIRELGFNRLRARIAILAAIQTVFLLLICVSFLHQMWKRQHESGNGYIGLRIHMPRMVNDTAYIDFSRSSVVNKLRMASNLQVHEEGAEESVADDTEKLLNSRASREVDST</sequence>
<keyword evidence="2" id="KW-1133">Transmembrane helix</keyword>
<name>A0A8S0W3R9_CYCAE</name>
<dbReference type="Proteomes" id="UP000467700">
    <property type="component" value="Unassembled WGS sequence"/>
</dbReference>